<accession>A0ABQ4S939</accession>
<keyword evidence="2" id="KW-1185">Reference proteome</keyword>
<gene>
    <name evidence="1" type="ORF">GMJLKIPL_0800</name>
</gene>
<sequence>MLTAPTYRIAPNAAAQGGITFQTNMFSAVKIAFEVAVMRLASVPGCRSAK</sequence>
<organism evidence="1 2">
    <name type="scientific">Methylobacterium isbiliense</name>
    <dbReference type="NCBI Taxonomy" id="315478"/>
    <lineage>
        <taxon>Bacteria</taxon>
        <taxon>Pseudomonadati</taxon>
        <taxon>Pseudomonadota</taxon>
        <taxon>Alphaproteobacteria</taxon>
        <taxon>Hyphomicrobiales</taxon>
        <taxon>Methylobacteriaceae</taxon>
        <taxon>Methylobacterium</taxon>
    </lineage>
</organism>
<comment type="caution">
    <text evidence="1">The sequence shown here is derived from an EMBL/GenBank/DDBJ whole genome shotgun (WGS) entry which is preliminary data.</text>
</comment>
<proteinExistence type="predicted"/>
<evidence type="ECO:0000313" key="1">
    <source>
        <dbReference type="EMBL" id="GJD98887.1"/>
    </source>
</evidence>
<reference evidence="1" key="2">
    <citation type="submission" date="2021-08" db="EMBL/GenBank/DDBJ databases">
        <authorList>
            <person name="Tani A."/>
            <person name="Ola A."/>
            <person name="Ogura Y."/>
            <person name="Katsura K."/>
            <person name="Hayashi T."/>
        </authorList>
    </citation>
    <scope>NUCLEOTIDE SEQUENCE</scope>
    <source>
        <strain evidence="1">DSM 17168</strain>
    </source>
</reference>
<dbReference type="EMBL" id="BPQQ01000008">
    <property type="protein sequence ID" value="GJD98887.1"/>
    <property type="molecule type" value="Genomic_DNA"/>
</dbReference>
<evidence type="ECO:0000313" key="2">
    <source>
        <dbReference type="Proteomes" id="UP001055153"/>
    </source>
</evidence>
<dbReference type="Proteomes" id="UP001055153">
    <property type="component" value="Unassembled WGS sequence"/>
</dbReference>
<name>A0ABQ4S939_9HYPH</name>
<protein>
    <submittedName>
        <fullName evidence="1">Uncharacterized protein</fullName>
    </submittedName>
</protein>
<reference evidence="1" key="1">
    <citation type="journal article" date="2021" name="Front. Microbiol.">
        <title>Comprehensive Comparative Genomics and Phenotyping of Methylobacterium Species.</title>
        <authorList>
            <person name="Alessa O."/>
            <person name="Ogura Y."/>
            <person name="Fujitani Y."/>
            <person name="Takami H."/>
            <person name="Hayashi T."/>
            <person name="Sahin N."/>
            <person name="Tani A."/>
        </authorList>
    </citation>
    <scope>NUCLEOTIDE SEQUENCE</scope>
    <source>
        <strain evidence="1">DSM 17168</strain>
    </source>
</reference>